<name>A0A0A9DSE9_ARUDO</name>
<dbReference type="AlphaFoldDB" id="A0A0A9DSE9"/>
<reference evidence="1" key="1">
    <citation type="submission" date="2014-09" db="EMBL/GenBank/DDBJ databases">
        <authorList>
            <person name="Magalhaes I.L.F."/>
            <person name="Oliveira U."/>
            <person name="Santos F.R."/>
            <person name="Vidigal T.H.D.A."/>
            <person name="Brescovit A.D."/>
            <person name="Santos A.J."/>
        </authorList>
    </citation>
    <scope>NUCLEOTIDE SEQUENCE</scope>
    <source>
        <tissue evidence="1">Shoot tissue taken approximately 20 cm above the soil surface</tissue>
    </source>
</reference>
<reference evidence="1" key="2">
    <citation type="journal article" date="2015" name="Data Brief">
        <title>Shoot transcriptome of the giant reed, Arundo donax.</title>
        <authorList>
            <person name="Barrero R.A."/>
            <person name="Guerrero F.D."/>
            <person name="Moolhuijzen P."/>
            <person name="Goolsby J.A."/>
            <person name="Tidwell J."/>
            <person name="Bellgard S.E."/>
            <person name="Bellgard M.I."/>
        </authorList>
    </citation>
    <scope>NUCLEOTIDE SEQUENCE</scope>
    <source>
        <tissue evidence="1">Shoot tissue taken approximately 20 cm above the soil surface</tissue>
    </source>
</reference>
<accession>A0A0A9DSE9</accession>
<evidence type="ECO:0000313" key="1">
    <source>
        <dbReference type="EMBL" id="JAD89588.1"/>
    </source>
</evidence>
<proteinExistence type="predicted"/>
<organism evidence="1">
    <name type="scientific">Arundo donax</name>
    <name type="common">Giant reed</name>
    <name type="synonym">Donax arundinaceus</name>
    <dbReference type="NCBI Taxonomy" id="35708"/>
    <lineage>
        <taxon>Eukaryota</taxon>
        <taxon>Viridiplantae</taxon>
        <taxon>Streptophyta</taxon>
        <taxon>Embryophyta</taxon>
        <taxon>Tracheophyta</taxon>
        <taxon>Spermatophyta</taxon>
        <taxon>Magnoliopsida</taxon>
        <taxon>Liliopsida</taxon>
        <taxon>Poales</taxon>
        <taxon>Poaceae</taxon>
        <taxon>PACMAD clade</taxon>
        <taxon>Arundinoideae</taxon>
        <taxon>Arundineae</taxon>
        <taxon>Arundo</taxon>
    </lineage>
</organism>
<dbReference type="EMBL" id="GBRH01208307">
    <property type="protein sequence ID" value="JAD89588.1"/>
    <property type="molecule type" value="Transcribed_RNA"/>
</dbReference>
<protein>
    <submittedName>
        <fullName evidence="1">Uncharacterized protein</fullName>
    </submittedName>
</protein>
<sequence length="49" mass="5615">MPLFCASFQQKHSQIPPLYQLSCLLSPSASLCQPHSLQEYQNFLVYDLV</sequence>